<sequence>MAIPINNNDNKQLTNLAEDNQADYNVDALFNHDDPFRTAFHFQPTRYWMNGTFWKPELVWGHSTSTDLINWTTQPNALIPSEPYDIRGCWSGSVTILPGDKPAILYTSIDSQHYQVQNLALPKDLSDPYLKEWVKVPQNPIIVGTPDVDPFNLRDPTTAWLLPDGKWRTIIGTQQGRNGSAALYTSEDFVTWSIVDHPLRSVVDSGMWECPDFFPVYVGKSVGADTSVIGEDVKHVLKISLVDGQKELYTIGRYDIVNDVYIPDEGSIESVSGLMCDYGRFFAAKTFFDSMNNRRILFGWVNEYSTKEDNIKREWAGLQGIPRTILLDESGKQLVQWPVAEVETLRHGQVDLPSQVIRGGGVIEITGITSSQADVEVSFKIPELKDAEEMDPTWTNPEALCHEKGVSVEGRIGPFGLLTLASAGLEEYTAVFFRVFKDPNTPNKYVVLMCNDKSRSSLNPNTEKPSYGTFMDVDPTKDELSLRTLIDHSIVESFGAKGKSCITARVYPTLAVNDKAKLYLFNYGTEDVYITKLSAWSLRDCTLIEKFLASHQVLYVVPMVIPINGSWLVLSIALMLSSHGMIITAQHQEVNYDTNDPHRTAYHFQPPQNWMNDPNGPLVYKGIYHLFYQYNPNGAFWQPDIVWAHSTSTDLINWTPQPIALTPSEPYDINGCWSGSTTILPGDIPAILYTGFSNQKYEVQNLALPKNLSDPYLKEWTKVPLNPLMVVTPNNNHSFNASSIRDPTTAWRLADGKWRLIIGTHQGKRGIAVLYTSKDFATWNYVERFFHSAEDNGMWECPDFFPVYVGKSLGADISVIGKDVKHVFKVSLFDTQYEYYTIGTYDINKDIYVPNEGSIESDLGLRYDYGKFYASKSFFDSMTDRRIVFGWVNESLTQTEFMIKGWFGIQAIPRTIVLDQSGKQLVQWPVKEVETLREKNHVEWLSQVIKGGSLIEISGITSSQIDHSIVESFGANGKSCITTRVYPTLAINDKTKLYAFNYGTVNVNITKLNAWRPMIYNGIYHLFYQYYPNEAVWHTQIVWGHSTSTDLINWTPQPIALIPSEPYDINGCWSGSATILPGNKPAILYTGIDTQKYQVQNMALPKNLSDPYLKEWVKVPQNPLMVGTPSNDNINASEFRDPSTAWQLPDGKWRVIVGTQHFKRGLAVIFTSEDFITWSNTEHPLHSAEGTGIWECPDFFPVYVGKSLGADTSVIGKDVKHVFKVSLFDTQYEYYTIGTYDIDKDVYIPDEGSIESDLGLRYDYGKFYASKSFFDDVTNRRILWGWVNESSTQTDDIKKGWSGLQAIPRTIVLDKSGKQLVQWPLTEVESLRENPVQLISQVIGGGSLIEVSGVTASQADVEVSFKVPKLKNVEELDPTWTNPQILCSRKGASIDGKVGPFGLLTLVSTGLEEYTAVFFRIFKSSSKYVVLMCSDQSRSSLNPTTDKLSFGTFVDVDPVNDELSLRILIDHSIVESFGANGKSCITARVYPTLATNDNAKLYVFNNGTEDVKITKLSAWSMKKAQLNLPTTMASHTNKMDKQEL</sequence>
<dbReference type="PANTHER" id="PTHR31953">
    <property type="entry name" value="BETA-FRUCTOFURANOSIDASE, INSOLUBLE ISOENZYME CWINV1-RELATED"/>
    <property type="match status" value="1"/>
</dbReference>
<evidence type="ECO:0000313" key="7">
    <source>
        <dbReference type="Proteomes" id="UP000596660"/>
    </source>
</evidence>
<dbReference type="Pfam" id="PF08244">
    <property type="entry name" value="Glyco_hydro_32C"/>
    <property type="match status" value="3"/>
</dbReference>
<feature type="domain" description="Glycosyl hydrolase family 32 C-terminal" evidence="5">
    <location>
        <begin position="961"/>
        <end position="1011"/>
    </location>
</feature>
<feature type="domain" description="Glycosyl hydrolase family 32 N-terminal" evidence="4">
    <location>
        <begin position="1013"/>
        <end position="1320"/>
    </location>
</feature>
<dbReference type="InterPro" id="IPR023296">
    <property type="entry name" value="Glyco_hydro_beta-prop_sf"/>
</dbReference>
<feature type="domain" description="Glycosyl hydrolase family 32 N-terminal" evidence="4">
    <location>
        <begin position="47"/>
        <end position="338"/>
    </location>
</feature>
<dbReference type="EnsemblPlants" id="AUR62009838-RA">
    <property type="protein sequence ID" value="AUR62009838-RA:cds"/>
    <property type="gene ID" value="AUR62009838"/>
</dbReference>
<dbReference type="GO" id="GO:0005975">
    <property type="term" value="P:carbohydrate metabolic process"/>
    <property type="evidence" value="ECO:0007669"/>
    <property type="project" value="InterPro"/>
</dbReference>
<organism evidence="6 7">
    <name type="scientific">Chenopodium quinoa</name>
    <name type="common">Quinoa</name>
    <dbReference type="NCBI Taxonomy" id="63459"/>
    <lineage>
        <taxon>Eukaryota</taxon>
        <taxon>Viridiplantae</taxon>
        <taxon>Streptophyta</taxon>
        <taxon>Embryophyta</taxon>
        <taxon>Tracheophyta</taxon>
        <taxon>Spermatophyta</taxon>
        <taxon>Magnoliopsida</taxon>
        <taxon>eudicotyledons</taxon>
        <taxon>Gunneridae</taxon>
        <taxon>Pentapetalae</taxon>
        <taxon>Caryophyllales</taxon>
        <taxon>Chenopodiaceae</taxon>
        <taxon>Chenopodioideae</taxon>
        <taxon>Atripliceae</taxon>
        <taxon>Chenopodium</taxon>
    </lineage>
</organism>
<keyword evidence="3" id="KW-0326">Glycosidase</keyword>
<dbReference type="InterPro" id="IPR013148">
    <property type="entry name" value="Glyco_hydro_32_N"/>
</dbReference>
<dbReference type="PROSITE" id="PS00609">
    <property type="entry name" value="GLYCOSYL_HYDROL_F32"/>
    <property type="match status" value="1"/>
</dbReference>
<dbReference type="InterPro" id="IPR050551">
    <property type="entry name" value="Fructan_Metab_Enzymes"/>
</dbReference>
<feature type="domain" description="Glycosyl hydrolase family 32 C-terminal" evidence="5">
    <location>
        <begin position="341"/>
        <end position="537"/>
    </location>
</feature>
<evidence type="ECO:0000256" key="2">
    <source>
        <dbReference type="ARBA" id="ARBA00022801"/>
    </source>
</evidence>
<feature type="domain" description="Glycosyl hydrolase family 32 N-terminal" evidence="4">
    <location>
        <begin position="603"/>
        <end position="925"/>
    </location>
</feature>
<dbReference type="InterPro" id="IPR013189">
    <property type="entry name" value="Glyco_hydro_32_C"/>
</dbReference>
<reference evidence="6" key="1">
    <citation type="journal article" date="2017" name="Nature">
        <title>The genome of Chenopodium quinoa.</title>
        <authorList>
            <person name="Jarvis D.E."/>
            <person name="Ho Y.S."/>
            <person name="Lightfoot D.J."/>
            <person name="Schmoeckel S.M."/>
            <person name="Li B."/>
            <person name="Borm T.J.A."/>
            <person name="Ohyanagi H."/>
            <person name="Mineta K."/>
            <person name="Michell C.T."/>
            <person name="Saber N."/>
            <person name="Kharbatia N.M."/>
            <person name="Rupper R.R."/>
            <person name="Sharp A.R."/>
            <person name="Dally N."/>
            <person name="Boughton B.A."/>
            <person name="Woo Y.H."/>
            <person name="Gao G."/>
            <person name="Schijlen E.G.W.M."/>
            <person name="Guo X."/>
            <person name="Momin A.A."/>
            <person name="Negrao S."/>
            <person name="Al-Babili S."/>
            <person name="Gehring C."/>
            <person name="Roessner U."/>
            <person name="Jung C."/>
            <person name="Murphy K."/>
            <person name="Arold S.T."/>
            <person name="Gojobori T."/>
            <person name="van der Linden C.G."/>
            <person name="van Loo E.N."/>
            <person name="Jellen E.N."/>
            <person name="Maughan P.J."/>
            <person name="Tester M."/>
        </authorList>
    </citation>
    <scope>NUCLEOTIDE SEQUENCE [LARGE SCALE GENOMIC DNA]</scope>
    <source>
        <strain evidence="6">cv. PI 614886</strain>
    </source>
</reference>
<evidence type="ECO:0000259" key="4">
    <source>
        <dbReference type="Pfam" id="PF00251"/>
    </source>
</evidence>
<evidence type="ECO:0000256" key="1">
    <source>
        <dbReference type="ARBA" id="ARBA00009902"/>
    </source>
</evidence>
<dbReference type="Gramene" id="AUR62009838-RA">
    <property type="protein sequence ID" value="AUR62009838-RA:cds"/>
    <property type="gene ID" value="AUR62009838"/>
</dbReference>
<dbReference type="InterPro" id="IPR018053">
    <property type="entry name" value="Glyco_hydro_32_AS"/>
</dbReference>
<proteinExistence type="inferred from homology"/>
<feature type="domain" description="Glycosyl hydrolase family 32 C-terminal" evidence="5">
    <location>
        <begin position="1323"/>
        <end position="1516"/>
    </location>
</feature>
<name>A0A803LD99_CHEQI</name>
<evidence type="ECO:0008006" key="8">
    <source>
        <dbReference type="Google" id="ProtNLM"/>
    </source>
</evidence>
<dbReference type="CDD" id="cd18624">
    <property type="entry name" value="GH32_Fruct1-like"/>
    <property type="match status" value="3"/>
</dbReference>
<protein>
    <recommendedName>
        <fullName evidence="8">Beta-fructofuranosidase</fullName>
    </recommendedName>
</protein>
<dbReference type="Gene3D" id="2.115.10.20">
    <property type="entry name" value="Glycosyl hydrolase domain, family 43"/>
    <property type="match status" value="3"/>
</dbReference>
<evidence type="ECO:0000256" key="3">
    <source>
        <dbReference type="ARBA" id="ARBA00023295"/>
    </source>
</evidence>
<dbReference type="Proteomes" id="UP000596660">
    <property type="component" value="Unplaced"/>
</dbReference>
<comment type="similarity">
    <text evidence="1">Belongs to the glycosyl hydrolase 32 family.</text>
</comment>
<dbReference type="SMART" id="SM00640">
    <property type="entry name" value="Glyco_32"/>
    <property type="match status" value="3"/>
</dbReference>
<dbReference type="InterPro" id="IPR013320">
    <property type="entry name" value="ConA-like_dom_sf"/>
</dbReference>
<dbReference type="SUPFAM" id="SSF49899">
    <property type="entry name" value="Concanavalin A-like lectins/glucanases"/>
    <property type="match status" value="3"/>
</dbReference>
<evidence type="ECO:0000313" key="6">
    <source>
        <dbReference type="EnsemblPlants" id="AUR62009838-RA:cds"/>
    </source>
</evidence>
<accession>A0A803LD99</accession>
<dbReference type="SUPFAM" id="SSF75005">
    <property type="entry name" value="Arabinanase/levansucrase/invertase"/>
    <property type="match status" value="3"/>
</dbReference>
<dbReference type="Gene3D" id="2.60.120.560">
    <property type="entry name" value="Exo-inulinase, domain 1"/>
    <property type="match status" value="3"/>
</dbReference>
<keyword evidence="2" id="KW-0378">Hydrolase</keyword>
<reference evidence="6" key="2">
    <citation type="submission" date="2021-03" db="UniProtKB">
        <authorList>
            <consortium name="EnsemblPlants"/>
        </authorList>
    </citation>
    <scope>IDENTIFICATION</scope>
</reference>
<evidence type="ECO:0000259" key="5">
    <source>
        <dbReference type="Pfam" id="PF08244"/>
    </source>
</evidence>
<dbReference type="FunFam" id="2.60.120.560:FF:000002">
    <property type="entry name" value="Beta-fructofuranosidase, insoluble isoenzyme CWINV1"/>
    <property type="match status" value="2"/>
</dbReference>
<keyword evidence="7" id="KW-1185">Reference proteome</keyword>
<dbReference type="OMA" id="FRRWERD"/>
<dbReference type="GO" id="GO:0004553">
    <property type="term" value="F:hydrolase activity, hydrolyzing O-glycosyl compounds"/>
    <property type="evidence" value="ECO:0007669"/>
    <property type="project" value="InterPro"/>
</dbReference>
<dbReference type="Pfam" id="PF00251">
    <property type="entry name" value="Glyco_hydro_32N"/>
    <property type="match status" value="3"/>
</dbReference>
<dbReference type="InterPro" id="IPR001362">
    <property type="entry name" value="Glyco_hydro_32"/>
</dbReference>